<reference evidence="1 2" key="2">
    <citation type="submission" date="2019-01" db="EMBL/GenBank/DDBJ databases">
        <title>Comparative genomic analysis of Brevibacterium aurantiacum sheds light on its evolution and its adaptation to smear-ripened cheeses.</title>
        <authorList>
            <person name="Moineau S."/>
        </authorList>
    </citation>
    <scope>NUCLEOTIDE SEQUENCE [LARGE SCALE GENOMIC DNA]</scope>
    <source>
        <strain evidence="1 2">SMQ-1417</strain>
    </source>
</reference>
<proteinExistence type="predicted"/>
<evidence type="ECO:0000313" key="1">
    <source>
        <dbReference type="EMBL" id="AZT93380.1"/>
    </source>
</evidence>
<gene>
    <name evidence="1" type="ORF">CXR23_09670</name>
</gene>
<dbReference type="RefSeq" id="WP_127362990.1">
    <property type="nucleotide sequence ID" value="NZ_CP025330.1"/>
</dbReference>
<dbReference type="Proteomes" id="UP000283000">
    <property type="component" value="Chromosome"/>
</dbReference>
<reference evidence="1 2" key="1">
    <citation type="submission" date="2017-12" db="EMBL/GenBank/DDBJ databases">
        <authorList>
            <person name="Levesque S."/>
        </authorList>
    </citation>
    <scope>NUCLEOTIDE SEQUENCE [LARGE SCALE GENOMIC DNA]</scope>
    <source>
        <strain evidence="1 2">SMQ-1417</strain>
    </source>
</reference>
<organism evidence="1 2">
    <name type="scientific">Brevibacterium aurantiacum</name>
    <dbReference type="NCBI Taxonomy" id="273384"/>
    <lineage>
        <taxon>Bacteria</taxon>
        <taxon>Bacillati</taxon>
        <taxon>Actinomycetota</taxon>
        <taxon>Actinomycetes</taxon>
        <taxon>Micrococcales</taxon>
        <taxon>Brevibacteriaceae</taxon>
        <taxon>Brevibacterium</taxon>
    </lineage>
</organism>
<name>A0A3Q9NRH7_BREAU</name>
<accession>A0A3Q9NRH7</accession>
<evidence type="ECO:0000313" key="2">
    <source>
        <dbReference type="Proteomes" id="UP000283000"/>
    </source>
</evidence>
<dbReference type="GeneID" id="60908111"/>
<protein>
    <submittedName>
        <fullName evidence="1">Uncharacterized protein</fullName>
    </submittedName>
</protein>
<dbReference type="EMBL" id="CP025330">
    <property type="protein sequence ID" value="AZT93380.1"/>
    <property type="molecule type" value="Genomic_DNA"/>
</dbReference>
<sequence length="146" mass="15518">MAIADCLHNALAGGRAASFATGNAGSMFVALTGIYNFVPHTVARQSAYAPDEQSGVVQFAFAPKNIYRAIREYFDTDITGAIESIVSGPSRIVIASAENADQQRALAEKLSAPYELVEDSSHRSIIGYQSHSKNVAAIVREVVSGI</sequence>
<dbReference type="AlphaFoldDB" id="A0A3Q9NRH7"/>